<keyword evidence="5" id="KW-0479">Metal-binding</keyword>
<accession>Q1JZN9</accession>
<dbReference type="GO" id="GO:0006281">
    <property type="term" value="P:DNA repair"/>
    <property type="evidence" value="ECO:0007669"/>
    <property type="project" value="UniProtKB-KW"/>
</dbReference>
<dbReference type="OrthoDB" id="9810648at2"/>
<evidence type="ECO:0000256" key="6">
    <source>
        <dbReference type="ARBA" id="ARBA00022763"/>
    </source>
</evidence>
<organism evidence="18 19">
    <name type="scientific">Desulfuromonas acetoxidans (strain DSM 684 / 11070)</name>
    <dbReference type="NCBI Taxonomy" id="281689"/>
    <lineage>
        <taxon>Bacteria</taxon>
        <taxon>Pseudomonadati</taxon>
        <taxon>Thermodesulfobacteriota</taxon>
        <taxon>Desulfuromonadia</taxon>
        <taxon>Desulfuromonadales</taxon>
        <taxon>Desulfuromonadaceae</taxon>
        <taxon>Desulfuromonas</taxon>
    </lineage>
</organism>
<keyword evidence="4" id="KW-0235">DNA replication</keyword>
<evidence type="ECO:0000313" key="19">
    <source>
        <dbReference type="Proteomes" id="UP000005695"/>
    </source>
</evidence>
<dbReference type="InterPro" id="IPR000086">
    <property type="entry name" value="NUDIX_hydrolase_dom"/>
</dbReference>
<evidence type="ECO:0000256" key="7">
    <source>
        <dbReference type="ARBA" id="ARBA00022801"/>
    </source>
</evidence>
<protein>
    <recommendedName>
        <fullName evidence="13">8-oxo-dGTP diphosphatase</fullName>
        <ecNumber evidence="12">3.6.1.55</ecNumber>
    </recommendedName>
    <alternativeName>
        <fullName evidence="16">7,8-dihydro-8-oxoguanine-triphosphatase</fullName>
    </alternativeName>
    <alternativeName>
        <fullName evidence="15">Mutator protein MutT</fullName>
    </alternativeName>
    <alternativeName>
        <fullName evidence="14">dGTP pyrophosphohydrolase</fullName>
    </alternativeName>
</protein>
<comment type="catalytic activity">
    <reaction evidence="10">
        <text>8-oxo-dGTP + H2O = 8-oxo-dGMP + diphosphate + H(+)</text>
        <dbReference type="Rhea" id="RHEA:31575"/>
        <dbReference type="ChEBI" id="CHEBI:15377"/>
        <dbReference type="ChEBI" id="CHEBI:15378"/>
        <dbReference type="ChEBI" id="CHEBI:33019"/>
        <dbReference type="ChEBI" id="CHEBI:63224"/>
        <dbReference type="ChEBI" id="CHEBI:77896"/>
        <dbReference type="EC" id="3.6.1.55"/>
    </reaction>
</comment>
<gene>
    <name evidence="18" type="ORF">Dace_2553</name>
</gene>
<evidence type="ECO:0000256" key="8">
    <source>
        <dbReference type="ARBA" id="ARBA00022842"/>
    </source>
</evidence>
<reference evidence="18" key="1">
    <citation type="submission" date="2006-05" db="EMBL/GenBank/DDBJ databases">
        <title>Annotation of the draft genome assembly of Desulfuromonas acetoxidans DSM 684.</title>
        <authorList>
            <consortium name="US DOE Joint Genome Institute (JGI-ORNL)"/>
            <person name="Larimer F."/>
            <person name="Land M."/>
            <person name="Hauser L."/>
        </authorList>
    </citation>
    <scope>NUCLEOTIDE SEQUENCE [LARGE SCALE GENOMIC DNA]</scope>
    <source>
        <strain evidence="18">DSM 684</strain>
    </source>
</reference>
<dbReference type="GO" id="GO:0035539">
    <property type="term" value="F:8-oxo-7,8-dihydrodeoxyguanosine triphosphate pyrophosphatase activity"/>
    <property type="evidence" value="ECO:0007669"/>
    <property type="project" value="UniProtKB-EC"/>
</dbReference>
<dbReference type="AlphaFoldDB" id="Q1JZN9"/>
<evidence type="ECO:0000259" key="17">
    <source>
        <dbReference type="PROSITE" id="PS51462"/>
    </source>
</evidence>
<comment type="cofactor">
    <cofactor evidence="1">
        <name>Mg(2+)</name>
        <dbReference type="ChEBI" id="CHEBI:18420"/>
    </cofactor>
</comment>
<evidence type="ECO:0000256" key="1">
    <source>
        <dbReference type="ARBA" id="ARBA00001946"/>
    </source>
</evidence>
<dbReference type="GO" id="GO:0044716">
    <property type="term" value="F:8-oxo-GDP phosphatase activity"/>
    <property type="evidence" value="ECO:0007669"/>
    <property type="project" value="TreeGrafter"/>
</dbReference>
<dbReference type="EMBL" id="AAEW02000008">
    <property type="protein sequence ID" value="EAT15853.1"/>
    <property type="molecule type" value="Genomic_DNA"/>
</dbReference>
<comment type="catalytic activity">
    <reaction evidence="11">
        <text>8-oxo-GTP + H2O = 8-oxo-GMP + diphosphate + H(+)</text>
        <dbReference type="Rhea" id="RHEA:67616"/>
        <dbReference type="ChEBI" id="CHEBI:15377"/>
        <dbReference type="ChEBI" id="CHEBI:15378"/>
        <dbReference type="ChEBI" id="CHEBI:33019"/>
        <dbReference type="ChEBI" id="CHEBI:143553"/>
        <dbReference type="ChEBI" id="CHEBI:145694"/>
    </reaction>
</comment>
<evidence type="ECO:0000256" key="3">
    <source>
        <dbReference type="ARBA" id="ARBA00022457"/>
    </source>
</evidence>
<feature type="domain" description="Nudix hydrolase" evidence="17">
    <location>
        <begin position="2"/>
        <end position="127"/>
    </location>
</feature>
<name>Q1JZN9_DESA6</name>
<evidence type="ECO:0000256" key="2">
    <source>
        <dbReference type="ARBA" id="ARBA00005582"/>
    </source>
</evidence>
<proteinExistence type="inferred from homology"/>
<evidence type="ECO:0000256" key="12">
    <source>
        <dbReference type="ARBA" id="ARBA00038905"/>
    </source>
</evidence>
<dbReference type="RefSeq" id="WP_006000373.1">
    <property type="nucleotide sequence ID" value="NZ_AAEW02000008.1"/>
</dbReference>
<dbReference type="Proteomes" id="UP000005695">
    <property type="component" value="Unassembled WGS sequence"/>
</dbReference>
<dbReference type="CDD" id="cd03425">
    <property type="entry name" value="NUDIX_MutT_NudA_like"/>
    <property type="match status" value="1"/>
</dbReference>
<reference evidence="18" key="2">
    <citation type="submission" date="2006-05" db="EMBL/GenBank/DDBJ databases">
        <title>Sequencing of the draft genome and assembly of Desulfuromonas acetoxidans DSM 684.</title>
        <authorList>
            <consortium name="US DOE Joint Genome Institute (JGI-PGF)"/>
            <person name="Copeland A."/>
            <person name="Lucas S."/>
            <person name="Lapidus A."/>
            <person name="Barry K."/>
            <person name="Detter J.C."/>
            <person name="Glavina del Rio T."/>
            <person name="Hammon N."/>
            <person name="Israni S."/>
            <person name="Dalin E."/>
            <person name="Tice H."/>
            <person name="Bruce D."/>
            <person name="Pitluck S."/>
            <person name="Richardson P."/>
        </authorList>
    </citation>
    <scope>NUCLEOTIDE SEQUENCE [LARGE SCALE GENOMIC DNA]</scope>
    <source>
        <strain evidence="18">DSM 684</strain>
    </source>
</reference>
<evidence type="ECO:0000256" key="10">
    <source>
        <dbReference type="ARBA" id="ARBA00035861"/>
    </source>
</evidence>
<dbReference type="GO" id="GO:0046872">
    <property type="term" value="F:metal ion binding"/>
    <property type="evidence" value="ECO:0007669"/>
    <property type="project" value="UniProtKB-KW"/>
</dbReference>
<evidence type="ECO:0000256" key="15">
    <source>
        <dbReference type="ARBA" id="ARBA00041979"/>
    </source>
</evidence>
<evidence type="ECO:0000313" key="18">
    <source>
        <dbReference type="EMBL" id="EAT15853.1"/>
    </source>
</evidence>
<dbReference type="PROSITE" id="PS00893">
    <property type="entry name" value="NUDIX_BOX"/>
    <property type="match status" value="1"/>
</dbReference>
<dbReference type="PANTHER" id="PTHR47707">
    <property type="entry name" value="8-OXO-DGTP DIPHOSPHATASE"/>
    <property type="match status" value="1"/>
</dbReference>
<dbReference type="Gene3D" id="3.90.79.10">
    <property type="entry name" value="Nucleoside Triphosphate Pyrophosphohydrolase"/>
    <property type="match status" value="1"/>
</dbReference>
<keyword evidence="3" id="KW-0515">Mutator protein</keyword>
<dbReference type="PANTHER" id="PTHR47707:SF1">
    <property type="entry name" value="NUDIX HYDROLASE FAMILY PROTEIN"/>
    <property type="match status" value="1"/>
</dbReference>
<evidence type="ECO:0000256" key="16">
    <source>
        <dbReference type="ARBA" id="ARBA00042798"/>
    </source>
</evidence>
<keyword evidence="7 18" id="KW-0378">Hydrolase</keyword>
<keyword evidence="6" id="KW-0227">DNA damage</keyword>
<dbReference type="InterPro" id="IPR015797">
    <property type="entry name" value="NUDIX_hydrolase-like_dom_sf"/>
</dbReference>
<evidence type="ECO:0000256" key="13">
    <source>
        <dbReference type="ARBA" id="ARBA00040794"/>
    </source>
</evidence>
<keyword evidence="8" id="KW-0460">Magnesium</keyword>
<comment type="similarity">
    <text evidence="2">Belongs to the Nudix hydrolase family.</text>
</comment>
<comment type="caution">
    <text evidence="18">The sequence shown here is derived from an EMBL/GenBank/DDBJ whole genome shotgun (WGS) entry which is preliminary data.</text>
</comment>
<evidence type="ECO:0000256" key="11">
    <source>
        <dbReference type="ARBA" id="ARBA00036904"/>
    </source>
</evidence>
<evidence type="ECO:0000256" key="14">
    <source>
        <dbReference type="ARBA" id="ARBA00041592"/>
    </source>
</evidence>
<dbReference type="GO" id="GO:0006260">
    <property type="term" value="P:DNA replication"/>
    <property type="evidence" value="ECO:0007669"/>
    <property type="project" value="UniProtKB-KW"/>
</dbReference>
<dbReference type="GO" id="GO:0008413">
    <property type="term" value="F:8-oxo-7,8-dihydroguanosine triphosphate pyrophosphatase activity"/>
    <property type="evidence" value="ECO:0007669"/>
    <property type="project" value="TreeGrafter"/>
</dbReference>
<dbReference type="PROSITE" id="PS51462">
    <property type="entry name" value="NUDIX"/>
    <property type="match status" value="1"/>
</dbReference>
<keyword evidence="9" id="KW-0234">DNA repair</keyword>
<sequence length="132" mass="15369">MYPLLVVAGLVFHHNKLLITQRPPGKKHAGYWEFPGGKLEKDESPVNALVRELCEEIDLEVTQCEIFDVVYHRYDEQPVLLMVYRCQSDTSRVRHLEVSDHAWIDVEELHNYSMLPADDELIEQVIKKNAPQ</sequence>
<dbReference type="InterPro" id="IPR020084">
    <property type="entry name" value="NUDIX_hydrolase_CS"/>
</dbReference>
<evidence type="ECO:0000256" key="4">
    <source>
        <dbReference type="ARBA" id="ARBA00022705"/>
    </source>
</evidence>
<dbReference type="SUPFAM" id="SSF55811">
    <property type="entry name" value="Nudix"/>
    <property type="match status" value="1"/>
</dbReference>
<dbReference type="EC" id="3.6.1.55" evidence="12"/>
<dbReference type="GO" id="GO:0044715">
    <property type="term" value="F:8-oxo-dGDP phosphatase activity"/>
    <property type="evidence" value="ECO:0007669"/>
    <property type="project" value="TreeGrafter"/>
</dbReference>
<evidence type="ECO:0000256" key="9">
    <source>
        <dbReference type="ARBA" id="ARBA00023204"/>
    </source>
</evidence>
<dbReference type="InterPro" id="IPR047127">
    <property type="entry name" value="MutT-like"/>
</dbReference>
<evidence type="ECO:0000256" key="5">
    <source>
        <dbReference type="ARBA" id="ARBA00022723"/>
    </source>
</evidence>
<dbReference type="Pfam" id="PF00293">
    <property type="entry name" value="NUDIX"/>
    <property type="match status" value="1"/>
</dbReference>
<keyword evidence="19" id="KW-1185">Reference proteome</keyword>